<dbReference type="OrthoDB" id="75807at2759"/>
<dbReference type="AlphaFoldDB" id="A0A6J2JNN3"/>
<dbReference type="Proteomes" id="UP000504629">
    <property type="component" value="Unplaced"/>
</dbReference>
<dbReference type="RefSeq" id="XP_028030628.1">
    <property type="nucleotide sequence ID" value="XM_028174827.1"/>
</dbReference>
<protein>
    <submittedName>
        <fullName evidence="2 3">Uncharacterized protein LOC114243363</fullName>
    </submittedName>
</protein>
<keyword evidence="1" id="KW-1185">Reference proteome</keyword>
<evidence type="ECO:0000313" key="3">
    <source>
        <dbReference type="RefSeq" id="XP_028030628.1"/>
    </source>
</evidence>
<name>A0A6J2JNN3_BOMMA</name>
<reference evidence="2 3" key="1">
    <citation type="submission" date="2025-04" db="UniProtKB">
        <authorList>
            <consortium name="RefSeq"/>
        </authorList>
    </citation>
    <scope>IDENTIFICATION</scope>
    <source>
        <tissue evidence="2 3">Silk gland</tissue>
    </source>
</reference>
<accession>A0A6J2JNN3</accession>
<evidence type="ECO:0000313" key="2">
    <source>
        <dbReference type="RefSeq" id="XP_028030627.1"/>
    </source>
</evidence>
<evidence type="ECO:0000313" key="1">
    <source>
        <dbReference type="Proteomes" id="UP000504629"/>
    </source>
</evidence>
<dbReference type="RefSeq" id="XP_028030627.1">
    <property type="nucleotide sequence ID" value="XM_028174826.1"/>
</dbReference>
<proteinExistence type="predicted"/>
<organism evidence="1 2">
    <name type="scientific">Bombyx mandarina</name>
    <name type="common">Wild silk moth</name>
    <name type="synonym">Wild silkworm</name>
    <dbReference type="NCBI Taxonomy" id="7092"/>
    <lineage>
        <taxon>Eukaryota</taxon>
        <taxon>Metazoa</taxon>
        <taxon>Ecdysozoa</taxon>
        <taxon>Arthropoda</taxon>
        <taxon>Hexapoda</taxon>
        <taxon>Insecta</taxon>
        <taxon>Pterygota</taxon>
        <taxon>Neoptera</taxon>
        <taxon>Endopterygota</taxon>
        <taxon>Lepidoptera</taxon>
        <taxon>Glossata</taxon>
        <taxon>Ditrysia</taxon>
        <taxon>Bombycoidea</taxon>
        <taxon>Bombycidae</taxon>
        <taxon>Bombycinae</taxon>
        <taxon>Bombyx</taxon>
    </lineage>
</organism>
<gene>
    <name evidence="2 3" type="primary">LOC114243363</name>
</gene>
<dbReference type="KEGG" id="bman:114243363"/>
<sequence>MVVFLDVDNYLNKEDYRLCIYDLKWPWKETHFVKMNMESRKMDRGCTETPPPHPVPVIMALPVQLSPHGTLRVPSNEYVLVHRTDSGNIQALQSSINEKLEPRRLDFNAKEDLPSTVMCDDEYLPSSLAEALAVDSGSEIDEWEDYDDIDLRRILEAEEVNKEEEIMPDVELLHERVPENVLTSCEDFDKFTGVEEFYEEQSGPTI</sequence>
<dbReference type="GeneID" id="114243363"/>